<evidence type="ECO:0000256" key="1">
    <source>
        <dbReference type="SAM" id="Phobius"/>
    </source>
</evidence>
<keyword evidence="1" id="KW-1133">Transmembrane helix</keyword>
<organism evidence="2 3">
    <name type="scientific">Actinomadura namibiensis</name>
    <dbReference type="NCBI Taxonomy" id="182080"/>
    <lineage>
        <taxon>Bacteria</taxon>
        <taxon>Bacillati</taxon>
        <taxon>Actinomycetota</taxon>
        <taxon>Actinomycetes</taxon>
        <taxon>Streptosporangiales</taxon>
        <taxon>Thermomonosporaceae</taxon>
        <taxon>Actinomadura</taxon>
    </lineage>
</organism>
<name>A0A7W3LVQ8_ACTNM</name>
<evidence type="ECO:0008006" key="4">
    <source>
        <dbReference type="Google" id="ProtNLM"/>
    </source>
</evidence>
<keyword evidence="3" id="KW-1185">Reference proteome</keyword>
<protein>
    <recommendedName>
        <fullName evidence="4">Integral membrane protein</fullName>
    </recommendedName>
</protein>
<proteinExistence type="predicted"/>
<evidence type="ECO:0000313" key="2">
    <source>
        <dbReference type="EMBL" id="MBA8955131.1"/>
    </source>
</evidence>
<dbReference type="Proteomes" id="UP000572680">
    <property type="component" value="Unassembled WGS sequence"/>
</dbReference>
<dbReference type="AlphaFoldDB" id="A0A7W3LVQ8"/>
<dbReference type="RefSeq" id="WP_182847165.1">
    <property type="nucleotide sequence ID" value="NZ_BAAALP010000040.1"/>
</dbReference>
<keyword evidence="1" id="KW-0472">Membrane</keyword>
<sequence>MSTPLPREDLVAAMAARRELGPDYDDAFVESLADRIEETLRTRMAIQQREDHRVARTADRQARSERGSTLALAIVSLVAAVPLSGIGAGTEGLAGLLTVWIGIVLVNVAFAVRSRIR</sequence>
<gene>
    <name evidence="2" type="ORF">HNR61_006805</name>
</gene>
<evidence type="ECO:0000313" key="3">
    <source>
        <dbReference type="Proteomes" id="UP000572680"/>
    </source>
</evidence>
<keyword evidence="1" id="KW-0812">Transmembrane</keyword>
<dbReference type="EMBL" id="JACJIA010000011">
    <property type="protein sequence ID" value="MBA8955131.1"/>
    <property type="molecule type" value="Genomic_DNA"/>
</dbReference>
<accession>A0A7W3LVQ8</accession>
<feature type="transmembrane region" description="Helical" evidence="1">
    <location>
        <begin position="70"/>
        <end position="87"/>
    </location>
</feature>
<feature type="transmembrane region" description="Helical" evidence="1">
    <location>
        <begin position="93"/>
        <end position="112"/>
    </location>
</feature>
<reference evidence="2 3" key="1">
    <citation type="submission" date="2020-08" db="EMBL/GenBank/DDBJ databases">
        <title>Genomic Encyclopedia of Type Strains, Phase IV (KMG-IV): sequencing the most valuable type-strain genomes for metagenomic binning, comparative biology and taxonomic classification.</title>
        <authorList>
            <person name="Goeker M."/>
        </authorList>
    </citation>
    <scope>NUCLEOTIDE SEQUENCE [LARGE SCALE GENOMIC DNA]</scope>
    <source>
        <strain evidence="2 3">DSM 44197</strain>
    </source>
</reference>
<comment type="caution">
    <text evidence="2">The sequence shown here is derived from an EMBL/GenBank/DDBJ whole genome shotgun (WGS) entry which is preliminary data.</text>
</comment>